<evidence type="ECO:0000256" key="2">
    <source>
        <dbReference type="SAM" id="MobiDB-lite"/>
    </source>
</evidence>
<dbReference type="RefSeq" id="XP_066653711.1">
    <property type="nucleotide sequence ID" value="XM_066796194.1"/>
</dbReference>
<feature type="compositionally biased region" description="Acidic residues" evidence="2">
    <location>
        <begin position="277"/>
        <end position="299"/>
    </location>
</feature>
<feature type="compositionally biased region" description="Gly residues" evidence="2">
    <location>
        <begin position="421"/>
        <end position="431"/>
    </location>
</feature>
<gene>
    <name evidence="4" type="ORF">J3D65DRAFT_431833</name>
</gene>
<organism evidence="4 5">
    <name type="scientific">Phyllosticta citribraziliensis</name>
    <dbReference type="NCBI Taxonomy" id="989973"/>
    <lineage>
        <taxon>Eukaryota</taxon>
        <taxon>Fungi</taxon>
        <taxon>Dikarya</taxon>
        <taxon>Ascomycota</taxon>
        <taxon>Pezizomycotina</taxon>
        <taxon>Dothideomycetes</taxon>
        <taxon>Dothideomycetes incertae sedis</taxon>
        <taxon>Botryosphaeriales</taxon>
        <taxon>Phyllostictaceae</taxon>
        <taxon>Phyllosticta</taxon>
    </lineage>
</organism>
<feature type="compositionally biased region" description="Basic and acidic residues" evidence="2">
    <location>
        <begin position="369"/>
        <end position="379"/>
    </location>
</feature>
<protein>
    <submittedName>
        <fullName evidence="4">Bud-site selection protein</fullName>
    </submittedName>
</protein>
<dbReference type="PANTHER" id="PTHR23325">
    <property type="entry name" value="SERUM RESPONSE FACTOR-BINDING"/>
    <property type="match status" value="1"/>
</dbReference>
<feature type="region of interest" description="Disordered" evidence="2">
    <location>
        <begin position="164"/>
        <end position="463"/>
    </location>
</feature>
<accession>A0ABR1LIF2</accession>
<comment type="caution">
    <text evidence="4">The sequence shown here is derived from an EMBL/GenBank/DDBJ whole genome shotgun (WGS) entry which is preliminary data.</text>
</comment>
<dbReference type="Proteomes" id="UP001360953">
    <property type="component" value="Unassembled WGS sequence"/>
</dbReference>
<reference evidence="4 5" key="1">
    <citation type="submission" date="2024-04" db="EMBL/GenBank/DDBJ databases">
        <title>Phyllosticta paracitricarpa is synonymous to the EU quarantine fungus P. citricarpa based on phylogenomic analyses.</title>
        <authorList>
            <consortium name="Lawrence Berkeley National Laboratory"/>
            <person name="Van ingen-buijs V.A."/>
            <person name="Van westerhoven A.C."/>
            <person name="Haridas S."/>
            <person name="Skiadas P."/>
            <person name="Martin F."/>
            <person name="Groenewald J.Z."/>
            <person name="Crous P.W."/>
            <person name="Seidl M.F."/>
        </authorList>
    </citation>
    <scope>NUCLEOTIDE SEQUENCE [LARGE SCALE GENOMIC DNA]</scope>
    <source>
        <strain evidence="4 5">CPC 17464</strain>
    </source>
</reference>
<dbReference type="EMBL" id="JBBPEH010000008">
    <property type="protein sequence ID" value="KAK7534986.1"/>
    <property type="molecule type" value="Genomic_DNA"/>
</dbReference>
<dbReference type="GeneID" id="92029100"/>
<feature type="compositionally biased region" description="Basic and acidic residues" evidence="2">
    <location>
        <begin position="452"/>
        <end position="463"/>
    </location>
</feature>
<feature type="compositionally biased region" description="Acidic residues" evidence="2">
    <location>
        <begin position="190"/>
        <end position="200"/>
    </location>
</feature>
<feature type="compositionally biased region" description="Basic and acidic residues" evidence="2">
    <location>
        <begin position="391"/>
        <end position="400"/>
    </location>
</feature>
<dbReference type="InterPro" id="IPR037393">
    <property type="entry name" value="Bud22/SRFB1"/>
</dbReference>
<proteinExistence type="predicted"/>
<name>A0ABR1LIF2_9PEZI</name>
<dbReference type="PANTHER" id="PTHR23325:SF1">
    <property type="entry name" value="SERUM RESPONSE FACTOR-BINDING PROTEIN 1"/>
    <property type="match status" value="1"/>
</dbReference>
<evidence type="ECO:0000256" key="1">
    <source>
        <dbReference type="ARBA" id="ARBA00023054"/>
    </source>
</evidence>
<keyword evidence="5" id="KW-1185">Reference proteome</keyword>
<keyword evidence="1" id="KW-0175">Coiled coil</keyword>
<dbReference type="InterPro" id="IPR015158">
    <property type="entry name" value="Bud22_dom"/>
</dbReference>
<evidence type="ECO:0000313" key="5">
    <source>
        <dbReference type="Proteomes" id="UP001360953"/>
    </source>
</evidence>
<feature type="compositionally biased region" description="Low complexity" evidence="2">
    <location>
        <begin position="314"/>
        <end position="326"/>
    </location>
</feature>
<feature type="region of interest" description="Disordered" evidence="2">
    <location>
        <begin position="468"/>
        <end position="487"/>
    </location>
</feature>
<evidence type="ECO:0000313" key="4">
    <source>
        <dbReference type="EMBL" id="KAK7534986.1"/>
    </source>
</evidence>
<feature type="compositionally biased region" description="Polar residues" evidence="2">
    <location>
        <begin position="434"/>
        <end position="444"/>
    </location>
</feature>
<feature type="domain" description="Bud22" evidence="3">
    <location>
        <begin position="33"/>
        <end position="487"/>
    </location>
</feature>
<evidence type="ECO:0000259" key="3">
    <source>
        <dbReference type="Pfam" id="PF09073"/>
    </source>
</evidence>
<dbReference type="Pfam" id="PF09073">
    <property type="entry name" value="BUD22"/>
    <property type="match status" value="1"/>
</dbReference>
<feature type="compositionally biased region" description="Basic and acidic residues" evidence="2">
    <location>
        <begin position="164"/>
        <end position="181"/>
    </location>
</feature>
<sequence>MPKRKRSGASLAPADDINPALARQRAKLLPLLDRSKKTLVKTLKLARGFERQKLSRRLKTAQTANDAATAARVAREIDAVKALQFERLAEVGLGRLLGKVKRVREHEALPPWVLRAGLKGASAEERKEVLDLQARLFNARATRVAMDAIVEDVRACLGVEAEEKGKKGGVKENKAKTEKKSAQMARKQVEEEDAGSESEEAEVHDGQGDNVDSEDEFAGFSDRIAASSDEEEEEDHDVLRVPPGYKPTRDLSVTPDPSPAASEDEDDESLASANGSDDNDDEQQPSDASLQEEEQEDDAAIASPSLSPSPEPPSRATRAAAPTKSTFIPSLSAVGYISGSDSGSEPEDIDEAVAPPRKNRRGQRARQAIWEKKYGEKAAHMQKQQQKAKKDRNAGWDAKRGATTAADGGRNKGVAARRGGARFGGGQGSGGPSKDSSTAANTTALGKRKVAHRDDEGKLHPSWEAKKRLKEQASAKVEFQGKKITFD</sequence>